<evidence type="ECO:0000313" key="1">
    <source>
        <dbReference type="EMBL" id="KAI5672239.1"/>
    </source>
</evidence>
<dbReference type="EMBL" id="CM044703">
    <property type="protein sequence ID" value="KAI5672239.1"/>
    <property type="molecule type" value="Genomic_DNA"/>
</dbReference>
<proteinExistence type="predicted"/>
<dbReference type="Proteomes" id="UP001060085">
    <property type="component" value="Linkage Group LG03"/>
</dbReference>
<keyword evidence="2" id="KW-1185">Reference proteome</keyword>
<sequence>MAMASLRAAPKIFMASSRRIAVMTDKNECSRMGFSRWISIIGDGNEESGKMFAALWGNGDYGRLGFGNLEAQWRPKYLSSSVFDYQNLREIACGGAHTLFLTENGNVYATGLNDYGQLGISDDKTYITEPLPVSGLLKEVIKISAGYHHSSAVTVDGELYMWGRNSNGQLGLGKKATNVVTVPTKVECLNGVTIRITSLGFEHSVAVTDNGEALSWGGGALGRLGHGHQSGILGFIKSNSEFTPRLIKDLEGVKVKSIAAGMLHSACIDENGFAYIFGETSTEKLEGNKATVPSLLRELPPSEEAACGGYHTCIITSGGELYSWGSNENGCLGIGSTDVTHSPEKVLGPFLRYSVSKVSCGWKHTAAVSGGRVYTWGWGGSHGTFSEDGHSSGGQLGHGDDVDYIEPRLVDFQSNLKALQVSCGFNHTGAILKHI</sequence>
<name>A0ACC0BHX2_CATRO</name>
<gene>
    <name evidence="1" type="ORF">M9H77_12603</name>
</gene>
<evidence type="ECO:0000313" key="2">
    <source>
        <dbReference type="Proteomes" id="UP001060085"/>
    </source>
</evidence>
<protein>
    <submittedName>
        <fullName evidence="1">Uncharacterized protein</fullName>
    </submittedName>
</protein>
<accession>A0ACC0BHX2</accession>
<comment type="caution">
    <text evidence="1">The sequence shown here is derived from an EMBL/GenBank/DDBJ whole genome shotgun (WGS) entry which is preliminary data.</text>
</comment>
<organism evidence="1 2">
    <name type="scientific">Catharanthus roseus</name>
    <name type="common">Madagascar periwinkle</name>
    <name type="synonym">Vinca rosea</name>
    <dbReference type="NCBI Taxonomy" id="4058"/>
    <lineage>
        <taxon>Eukaryota</taxon>
        <taxon>Viridiplantae</taxon>
        <taxon>Streptophyta</taxon>
        <taxon>Embryophyta</taxon>
        <taxon>Tracheophyta</taxon>
        <taxon>Spermatophyta</taxon>
        <taxon>Magnoliopsida</taxon>
        <taxon>eudicotyledons</taxon>
        <taxon>Gunneridae</taxon>
        <taxon>Pentapetalae</taxon>
        <taxon>asterids</taxon>
        <taxon>lamiids</taxon>
        <taxon>Gentianales</taxon>
        <taxon>Apocynaceae</taxon>
        <taxon>Rauvolfioideae</taxon>
        <taxon>Vinceae</taxon>
        <taxon>Catharanthinae</taxon>
        <taxon>Catharanthus</taxon>
    </lineage>
</organism>
<reference evidence="2" key="1">
    <citation type="journal article" date="2023" name="Nat. Plants">
        <title>Single-cell RNA sequencing provides a high-resolution roadmap for understanding the multicellular compartmentation of specialized metabolism.</title>
        <authorList>
            <person name="Sun S."/>
            <person name="Shen X."/>
            <person name="Li Y."/>
            <person name="Li Y."/>
            <person name="Wang S."/>
            <person name="Li R."/>
            <person name="Zhang H."/>
            <person name="Shen G."/>
            <person name="Guo B."/>
            <person name="Wei J."/>
            <person name="Xu J."/>
            <person name="St-Pierre B."/>
            <person name="Chen S."/>
            <person name="Sun C."/>
        </authorList>
    </citation>
    <scope>NUCLEOTIDE SEQUENCE [LARGE SCALE GENOMIC DNA]</scope>
</reference>